<evidence type="ECO:0000256" key="1">
    <source>
        <dbReference type="ARBA" id="ARBA00022664"/>
    </source>
</evidence>
<protein>
    <recommendedName>
        <fullName evidence="8">SURP motif domain-containing protein</fullName>
    </recommendedName>
</protein>
<comment type="caution">
    <text evidence="9">The sequence shown here is derived from an EMBL/GenBank/DDBJ whole genome shotgun (WGS) entry which is preliminary data.</text>
</comment>
<dbReference type="InterPro" id="IPR040397">
    <property type="entry name" value="SWAP"/>
</dbReference>
<evidence type="ECO:0000256" key="5">
    <source>
        <dbReference type="ARBA" id="ARBA00023163"/>
    </source>
</evidence>
<feature type="domain" description="SURP motif" evidence="8">
    <location>
        <begin position="422"/>
        <end position="462"/>
    </location>
</feature>
<keyword evidence="5" id="KW-0804">Transcription</keyword>
<evidence type="ECO:0000256" key="4">
    <source>
        <dbReference type="ARBA" id="ARBA00023015"/>
    </source>
</evidence>
<dbReference type="SMART" id="SM01141">
    <property type="entry name" value="DRY_EERY"/>
    <property type="match status" value="1"/>
</dbReference>
<name>A0AAV1IY25_9NEOP</name>
<evidence type="ECO:0000313" key="10">
    <source>
        <dbReference type="Proteomes" id="UP001497472"/>
    </source>
</evidence>
<dbReference type="PROSITE" id="PS50128">
    <property type="entry name" value="SURP"/>
    <property type="match status" value="2"/>
</dbReference>
<feature type="region of interest" description="Disordered" evidence="7">
    <location>
        <begin position="789"/>
        <end position="933"/>
    </location>
</feature>
<feature type="compositionally biased region" description="Basic and acidic residues" evidence="7">
    <location>
        <begin position="789"/>
        <end position="800"/>
    </location>
</feature>
<dbReference type="Pfam" id="PF01805">
    <property type="entry name" value="Surp"/>
    <property type="match status" value="2"/>
</dbReference>
<dbReference type="AlphaFoldDB" id="A0AAV1IY25"/>
<reference evidence="9 10" key="1">
    <citation type="submission" date="2023-11" db="EMBL/GenBank/DDBJ databases">
        <authorList>
            <person name="Okamura Y."/>
        </authorList>
    </citation>
    <scope>NUCLEOTIDE SEQUENCE [LARGE SCALE GENOMIC DNA]</scope>
</reference>
<proteinExistence type="predicted"/>
<sequence length="933" mass="108107">MSLKWTGSETGILRKSDFKEKKEELFVFGYSCKLFRDDERALHIDQGKHLIPWMGDESLKIDRYDGRGALHDLRSLEAPPGGYDWRVELTRAELDVEQLCDEERYRALHTDEDEEEMYKEEELKRLHAAGYGQVGFNYDTPQKTETEPVITEVEEPFIPSDGLKALLPQDIVFPETQKQNAIIEKTANFIASQGTQMEILIKAKQGENPQFKFLNKDATLHAYYMALIALVKADKWPEKKQELIEEKPPEVQDEYLHPSLAATIIESAPSIPSIQYKPSADCDYTMLISKMRGEATLDETYAPELAPGEVAPPGTEPLPLQNNAQISRAPVMYNQNDHAAAAYQQYAAYYHQYMAQSQVQMQVQEAQQVPSPANSTKSTGLSLMKNYNTDSDTDASEYDDSSSSDGKDKTPIVKPPENVILVIEKMAAYVARNGDEFADIVRAKNDPRFTFLDPGNVYYPFYMKLMHQKRGVGSSKERKKQKAPVSFSIKKVKDPDPILPKPALPYESSSDDDEKDQQLNNGETNDVTNNTPQILPVNNIPPIAIYKIETTLENNLPQVKTIEHQPAIEAVETCADPEKKPQTTTEPTPDSQPAKLTQPEEKTPEKELPKESIDEEEPRPRDKKKRRSKSESRDSRKEYDREKKRERESRRDNDRDRQDDRQERESKRERYESRRDRDAERRARDERDRYREEKELKRENDRHRKRRKRTEERVESEIINLEEYSDDMIDLTGDLSDSKVEMDLETDRTKQQERRRRAAEFLKKVGVDPSAAALPNTSLASAMVDTLESLKKKKAEEAEKRRRRDKRRKRDKYGYDETDRHRRKRRKNRSSDEDDSDCDGSKKRRHKKEKKQSSKNKRKKRHDSDTEEELPTINIDLTNTLKELRNASPTKEFGLEVSNQKETEDKAKKKKEREYSEGEWSSDSDEDSENMSE</sequence>
<dbReference type="PANTHER" id="PTHR13161:SF15">
    <property type="entry name" value="SPLICING FACTOR, SUPPRESSOR OF WHITE-APRICOT HOMOLOG"/>
    <property type="match status" value="1"/>
</dbReference>
<keyword evidence="3" id="KW-0694">RNA-binding</keyword>
<keyword evidence="4" id="KW-0805">Transcription regulation</keyword>
<feature type="region of interest" description="Disordered" evidence="7">
    <location>
        <begin position="470"/>
        <end position="537"/>
    </location>
</feature>
<evidence type="ECO:0000256" key="7">
    <source>
        <dbReference type="SAM" id="MobiDB-lite"/>
    </source>
</evidence>
<feature type="compositionally biased region" description="Basic and acidic residues" evidence="7">
    <location>
        <begin position="899"/>
        <end position="916"/>
    </location>
</feature>
<evidence type="ECO:0000256" key="6">
    <source>
        <dbReference type="ARBA" id="ARBA00023187"/>
    </source>
</evidence>
<feature type="region of interest" description="Disordered" evidence="7">
    <location>
        <begin position="572"/>
        <end position="716"/>
    </location>
</feature>
<evidence type="ECO:0000259" key="8">
    <source>
        <dbReference type="PROSITE" id="PS50128"/>
    </source>
</evidence>
<organism evidence="9 10">
    <name type="scientific">Leptosia nina</name>
    <dbReference type="NCBI Taxonomy" id="320188"/>
    <lineage>
        <taxon>Eukaryota</taxon>
        <taxon>Metazoa</taxon>
        <taxon>Ecdysozoa</taxon>
        <taxon>Arthropoda</taxon>
        <taxon>Hexapoda</taxon>
        <taxon>Insecta</taxon>
        <taxon>Pterygota</taxon>
        <taxon>Neoptera</taxon>
        <taxon>Endopterygota</taxon>
        <taxon>Lepidoptera</taxon>
        <taxon>Glossata</taxon>
        <taxon>Ditrysia</taxon>
        <taxon>Papilionoidea</taxon>
        <taxon>Pieridae</taxon>
        <taxon>Pierinae</taxon>
        <taxon>Leptosia</taxon>
    </lineage>
</organism>
<feature type="compositionally biased region" description="Acidic residues" evidence="7">
    <location>
        <begin position="391"/>
        <end position="402"/>
    </location>
</feature>
<dbReference type="Gene3D" id="1.10.10.790">
    <property type="entry name" value="Surp module"/>
    <property type="match status" value="2"/>
</dbReference>
<evidence type="ECO:0000313" key="9">
    <source>
        <dbReference type="EMBL" id="CAK1541807.1"/>
    </source>
</evidence>
<keyword evidence="2" id="KW-0677">Repeat</keyword>
<feature type="compositionally biased region" description="Basic residues" evidence="7">
    <location>
        <begin position="842"/>
        <end position="861"/>
    </location>
</feature>
<gene>
    <name evidence="9" type="ORF">LNINA_LOCUS1761</name>
</gene>
<dbReference type="Pfam" id="PF09750">
    <property type="entry name" value="DRY_EERY"/>
    <property type="match status" value="1"/>
</dbReference>
<dbReference type="SMART" id="SM00648">
    <property type="entry name" value="SWAP"/>
    <property type="match status" value="2"/>
</dbReference>
<feature type="compositionally biased region" description="Basic and acidic residues" evidence="7">
    <location>
        <begin position="629"/>
        <end position="702"/>
    </location>
</feature>
<evidence type="ECO:0000256" key="3">
    <source>
        <dbReference type="ARBA" id="ARBA00022884"/>
    </source>
</evidence>
<dbReference type="Proteomes" id="UP001497472">
    <property type="component" value="Unassembled WGS sequence"/>
</dbReference>
<dbReference type="GO" id="GO:0003723">
    <property type="term" value="F:RNA binding"/>
    <property type="evidence" value="ECO:0007669"/>
    <property type="project" value="UniProtKB-KW"/>
</dbReference>
<dbReference type="SUPFAM" id="SSF109905">
    <property type="entry name" value="Surp module (SWAP domain)"/>
    <property type="match status" value="2"/>
</dbReference>
<dbReference type="EMBL" id="CAVLEF010000002">
    <property type="protein sequence ID" value="CAK1541807.1"/>
    <property type="molecule type" value="Genomic_DNA"/>
</dbReference>
<dbReference type="InterPro" id="IPR035967">
    <property type="entry name" value="SWAP/Surp_sf"/>
</dbReference>
<evidence type="ECO:0000256" key="2">
    <source>
        <dbReference type="ARBA" id="ARBA00022737"/>
    </source>
</evidence>
<dbReference type="GO" id="GO:0000395">
    <property type="term" value="P:mRNA 5'-splice site recognition"/>
    <property type="evidence" value="ECO:0007669"/>
    <property type="project" value="TreeGrafter"/>
</dbReference>
<accession>A0AAV1IY25</accession>
<feature type="region of interest" description="Disordered" evidence="7">
    <location>
        <begin position="366"/>
        <end position="413"/>
    </location>
</feature>
<feature type="compositionally biased region" description="Basic and acidic residues" evidence="7">
    <location>
        <begin position="598"/>
        <end position="612"/>
    </location>
</feature>
<dbReference type="InterPro" id="IPR000061">
    <property type="entry name" value="Surp"/>
</dbReference>
<keyword evidence="1" id="KW-0507">mRNA processing</keyword>
<keyword evidence="10" id="KW-1185">Reference proteome</keyword>
<dbReference type="PANTHER" id="PTHR13161">
    <property type="entry name" value="SPLICING FACTOR SUPPRESSOR OF WHITE APRICOT"/>
    <property type="match status" value="1"/>
</dbReference>
<feature type="compositionally biased region" description="Polar residues" evidence="7">
    <location>
        <begin position="518"/>
        <end position="533"/>
    </location>
</feature>
<feature type="domain" description="SURP motif" evidence="8">
    <location>
        <begin position="182"/>
        <end position="224"/>
    </location>
</feature>
<feature type="compositionally biased region" description="Basic residues" evidence="7">
    <location>
        <begin position="801"/>
        <end position="811"/>
    </location>
</feature>
<feature type="compositionally biased region" description="Acidic residues" evidence="7">
    <location>
        <begin position="920"/>
        <end position="933"/>
    </location>
</feature>
<dbReference type="InterPro" id="IPR019147">
    <property type="entry name" value="SWAP_N_domain"/>
</dbReference>
<keyword evidence="6" id="KW-0508">mRNA splicing</keyword>
<feature type="compositionally biased region" description="Polar residues" evidence="7">
    <location>
        <begin position="370"/>
        <end position="389"/>
    </location>
</feature>